<dbReference type="PATRIC" id="fig|880478.3.peg.1909"/>
<dbReference type="Proteomes" id="UP000005110">
    <property type="component" value="Chromosome"/>
</dbReference>
<dbReference type="GO" id="GO:0005840">
    <property type="term" value="C:ribosome"/>
    <property type="evidence" value="ECO:0007669"/>
    <property type="project" value="UniProtKB-KW"/>
</dbReference>
<dbReference type="HOGENOM" id="CLU_210501_0_0_9"/>
<dbReference type="CDD" id="cd06088">
    <property type="entry name" value="KOW_RPL14"/>
    <property type="match status" value="1"/>
</dbReference>
<evidence type="ECO:0000256" key="2">
    <source>
        <dbReference type="ARBA" id="ARBA00023274"/>
    </source>
</evidence>
<dbReference type="InterPro" id="IPR041985">
    <property type="entry name" value="Ribosomal_eL14_KOW"/>
</dbReference>
<protein>
    <recommendedName>
        <fullName evidence="5">Ribosomal protein L14E/L6E/L27E</fullName>
    </recommendedName>
</protein>
<proteinExistence type="predicted"/>
<evidence type="ECO:0000313" key="3">
    <source>
        <dbReference type="EMBL" id="EIV99747.1"/>
    </source>
</evidence>
<dbReference type="EMBL" id="CM001486">
    <property type="protein sequence ID" value="EIV99747.1"/>
    <property type="molecule type" value="Genomic_DNA"/>
</dbReference>
<evidence type="ECO:0008006" key="5">
    <source>
        <dbReference type="Google" id="ProtNLM"/>
    </source>
</evidence>
<gene>
    <name evidence="3" type="ORF">ThesiDRAFT1_0746</name>
</gene>
<evidence type="ECO:0000313" key="4">
    <source>
        <dbReference type="Proteomes" id="UP000005110"/>
    </source>
</evidence>
<name>I8QXL7_9THEO</name>
<reference evidence="3 4" key="1">
    <citation type="submission" date="2012-02" db="EMBL/GenBank/DDBJ databases">
        <title>Improved High-Quality Draft sequence of Thermoanaerobacter siderophilus SR4.</title>
        <authorList>
            <consortium name="US DOE Joint Genome Institute"/>
            <person name="Lucas S."/>
            <person name="Han J."/>
            <person name="Lapidus A."/>
            <person name="Cheng J.-F."/>
            <person name="Goodwin L."/>
            <person name="Pitluck S."/>
            <person name="Peters L."/>
            <person name="Detter J.C."/>
            <person name="Han C."/>
            <person name="Tapia R."/>
            <person name="Land M."/>
            <person name="Hauser L."/>
            <person name="Kyrpides N."/>
            <person name="Ivanova N."/>
            <person name="Pagani I."/>
            <person name="Hemme C."/>
            <person name="Woyke T."/>
        </authorList>
    </citation>
    <scope>NUCLEOTIDE SEQUENCE [LARGE SCALE GENOMIC DNA]</scope>
    <source>
        <strain evidence="3 4">SR4</strain>
    </source>
</reference>
<dbReference type="Gene3D" id="2.30.30.30">
    <property type="match status" value="1"/>
</dbReference>
<keyword evidence="4" id="KW-1185">Reference proteome</keyword>
<dbReference type="SUPFAM" id="SSF50104">
    <property type="entry name" value="Translation proteins SH3-like domain"/>
    <property type="match status" value="1"/>
</dbReference>
<dbReference type="AlphaFoldDB" id="I8QXL7"/>
<dbReference type="InterPro" id="IPR014722">
    <property type="entry name" value="Rib_uL2_dom2"/>
</dbReference>
<evidence type="ECO:0000256" key="1">
    <source>
        <dbReference type="ARBA" id="ARBA00022980"/>
    </source>
</evidence>
<accession>I8QXL7</accession>
<dbReference type="InterPro" id="IPR008991">
    <property type="entry name" value="Translation_prot_SH3-like_sf"/>
</dbReference>
<dbReference type="GO" id="GO:1990904">
    <property type="term" value="C:ribonucleoprotein complex"/>
    <property type="evidence" value="ECO:0007669"/>
    <property type="project" value="UniProtKB-KW"/>
</dbReference>
<sequence length="59" mass="6686">MEDLQIGQVVRSKAGRDKGRVFVVVGKFDDQHVLVADGDLRKIEKPKKKSLNTFKDIMT</sequence>
<keyword evidence="2" id="KW-0687">Ribonucleoprotein</keyword>
<organism evidence="3 4">
    <name type="scientific">Thermoanaerobacter siderophilus SR4</name>
    <dbReference type="NCBI Taxonomy" id="880478"/>
    <lineage>
        <taxon>Bacteria</taxon>
        <taxon>Bacillati</taxon>
        <taxon>Bacillota</taxon>
        <taxon>Clostridia</taxon>
        <taxon>Thermoanaerobacterales</taxon>
        <taxon>Thermoanaerobacteraceae</taxon>
        <taxon>Thermoanaerobacter</taxon>
    </lineage>
</organism>
<keyword evidence="1" id="KW-0689">Ribosomal protein</keyword>